<proteinExistence type="predicted"/>
<dbReference type="EMBL" id="GGEC01021212">
    <property type="protein sequence ID" value="MBX01696.1"/>
    <property type="molecule type" value="Transcribed_RNA"/>
</dbReference>
<sequence>MGRKKSWFNLVKRFFIADRVLKPDKVCSFSLCRLQ</sequence>
<protein>
    <submittedName>
        <fullName evidence="1">Uncharacterized protein</fullName>
    </submittedName>
</protein>
<evidence type="ECO:0000313" key="1">
    <source>
        <dbReference type="EMBL" id="MBX01696.1"/>
    </source>
</evidence>
<reference evidence="1" key="1">
    <citation type="submission" date="2018-02" db="EMBL/GenBank/DDBJ databases">
        <title>Rhizophora mucronata_Transcriptome.</title>
        <authorList>
            <person name="Meera S.P."/>
            <person name="Sreeshan A."/>
            <person name="Augustine A."/>
        </authorList>
    </citation>
    <scope>NUCLEOTIDE SEQUENCE</scope>
    <source>
        <tissue evidence="1">Leaf</tissue>
    </source>
</reference>
<dbReference type="AlphaFoldDB" id="A0A2P2K7J6"/>
<accession>A0A2P2K7J6</accession>
<name>A0A2P2K7J6_RHIMU</name>
<organism evidence="1">
    <name type="scientific">Rhizophora mucronata</name>
    <name type="common">Asiatic mangrove</name>
    <dbReference type="NCBI Taxonomy" id="61149"/>
    <lineage>
        <taxon>Eukaryota</taxon>
        <taxon>Viridiplantae</taxon>
        <taxon>Streptophyta</taxon>
        <taxon>Embryophyta</taxon>
        <taxon>Tracheophyta</taxon>
        <taxon>Spermatophyta</taxon>
        <taxon>Magnoliopsida</taxon>
        <taxon>eudicotyledons</taxon>
        <taxon>Gunneridae</taxon>
        <taxon>Pentapetalae</taxon>
        <taxon>rosids</taxon>
        <taxon>fabids</taxon>
        <taxon>Malpighiales</taxon>
        <taxon>Rhizophoraceae</taxon>
        <taxon>Rhizophora</taxon>
    </lineage>
</organism>